<keyword evidence="7" id="KW-0256">Endoplasmic reticulum</keyword>
<dbReference type="InterPro" id="IPR017972">
    <property type="entry name" value="Cyt_P450_CS"/>
</dbReference>
<dbReference type="Proteomes" id="UP000719412">
    <property type="component" value="Unassembled WGS sequence"/>
</dbReference>
<dbReference type="GO" id="GO:0016705">
    <property type="term" value="F:oxidoreductase activity, acting on paired donors, with incorporation or reduction of molecular oxygen"/>
    <property type="evidence" value="ECO:0007669"/>
    <property type="project" value="InterPro"/>
</dbReference>
<dbReference type="GO" id="GO:0005506">
    <property type="term" value="F:iron ion binding"/>
    <property type="evidence" value="ECO:0007669"/>
    <property type="project" value="InterPro"/>
</dbReference>
<feature type="transmembrane region" description="Helical" evidence="14">
    <location>
        <begin position="1809"/>
        <end position="1833"/>
    </location>
</feature>
<name>A0A8J6LEJ9_TENMO</name>
<dbReference type="PROSITE" id="PS00086">
    <property type="entry name" value="CYTOCHROME_P450"/>
    <property type="match status" value="4"/>
</dbReference>
<gene>
    <name evidence="15" type="ORF">GEV33_012855</name>
</gene>
<dbReference type="PRINTS" id="PR00385">
    <property type="entry name" value="P450"/>
</dbReference>
<evidence type="ECO:0000256" key="7">
    <source>
        <dbReference type="ARBA" id="ARBA00022824"/>
    </source>
</evidence>
<dbReference type="InterPro" id="IPR001128">
    <property type="entry name" value="Cyt_P450"/>
</dbReference>
<dbReference type="Gene3D" id="1.10.630.10">
    <property type="entry name" value="Cytochrome P450"/>
    <property type="match status" value="4"/>
</dbReference>
<keyword evidence="9" id="KW-0560">Oxidoreductase</keyword>
<accession>A0A8J6LEJ9</accession>
<dbReference type="Pfam" id="PF00067">
    <property type="entry name" value="p450"/>
    <property type="match status" value="4"/>
</dbReference>
<comment type="caution">
    <text evidence="15">The sequence shown here is derived from an EMBL/GenBank/DDBJ whole genome shotgun (WGS) entry which is preliminary data.</text>
</comment>
<evidence type="ECO:0000256" key="8">
    <source>
        <dbReference type="ARBA" id="ARBA00022848"/>
    </source>
</evidence>
<evidence type="ECO:0000256" key="14">
    <source>
        <dbReference type="SAM" id="Phobius"/>
    </source>
</evidence>
<evidence type="ECO:0000256" key="6">
    <source>
        <dbReference type="ARBA" id="ARBA00022723"/>
    </source>
</evidence>
<comment type="similarity">
    <text evidence="4">Belongs to the cytochrome P450 family.</text>
</comment>
<evidence type="ECO:0000256" key="12">
    <source>
        <dbReference type="ARBA" id="ARBA00023136"/>
    </source>
</evidence>
<evidence type="ECO:0000256" key="11">
    <source>
        <dbReference type="ARBA" id="ARBA00023033"/>
    </source>
</evidence>
<dbReference type="CDD" id="cd11056">
    <property type="entry name" value="CYP6-like"/>
    <property type="match status" value="4"/>
</dbReference>
<feature type="binding site" description="axial binding residue" evidence="13">
    <location>
        <position position="478"/>
    </location>
    <ligand>
        <name>heme</name>
        <dbReference type="ChEBI" id="CHEBI:30413"/>
    </ligand>
    <ligandPart>
        <name>Fe</name>
        <dbReference type="ChEBI" id="CHEBI:18248"/>
    </ligandPart>
</feature>
<dbReference type="PANTHER" id="PTHR24292">
    <property type="entry name" value="CYTOCHROME P450"/>
    <property type="match status" value="1"/>
</dbReference>
<keyword evidence="5 13" id="KW-0349">Heme</keyword>
<dbReference type="InterPro" id="IPR036396">
    <property type="entry name" value="Cyt_P450_sf"/>
</dbReference>
<comment type="subcellular location">
    <subcellularLocation>
        <location evidence="3">Endoplasmic reticulum membrane</location>
        <topology evidence="3">Peripheral membrane protein</topology>
    </subcellularLocation>
    <subcellularLocation>
        <location evidence="2">Microsome membrane</location>
        <topology evidence="2">Peripheral membrane protein</topology>
    </subcellularLocation>
</comment>
<dbReference type="SUPFAM" id="SSF48264">
    <property type="entry name" value="Cytochrome P450"/>
    <property type="match status" value="4"/>
</dbReference>
<keyword evidence="16" id="KW-1185">Reference proteome</keyword>
<proteinExistence type="inferred from homology"/>
<feature type="transmembrane region" description="Helical" evidence="14">
    <location>
        <begin position="12"/>
        <end position="31"/>
    </location>
</feature>
<dbReference type="InterPro" id="IPR050476">
    <property type="entry name" value="Insect_CytP450_Detox"/>
</dbReference>
<keyword evidence="11" id="KW-0503">Monooxygenase</keyword>
<sequence>MFLLSDFLVPLFGTNLTIWLALFAVATVYLYRSVRKKQSYWQDRGVKCKKPTFLFGSMSVVRDKSFAEKIVDVYNEFPGERYHGMYQFVLPTLLIKDPDLMKQVTVKEFDHFVNHRQIADAAADPFWNKNLFASRDERWRDMRSTLSPSFTSNKMRIMYKLIEECAQQFVEYFQNQSEDVVELQMKDAFTRYTNDVIATTAFGVKCDSLKDKTNKFYMMGKDASDLGGWKILKFFAYGLSPTLARLFRVKVISPAVSNYFSKIIEETVQARKEKHIVRPDMIHLLLEAQKGRQHLDEEIKVSEGFSSVSESEVTKNRRKQEITLEDITAQAFVFFLAGFKTVSTLLTFAFYELAINQDVQNRLREEIQSVSEELTYEALLGMKYLDMVVSETLRKWPASVLTDREVSKEFTIQPTKPGEKPLFLEKGIVCLLPIFAIHRDPRFYPEPEKFDPERFNNENKHKINPTMYMPFGAGPRNCIGSRFALLEAKLLMFHLLKKFQVVTVGKTPVPLVLDKSYWQNKGIKCIKPAFLTGSLSVVRNKSFAEKILEVYNEFPGERYHGMYQFLCPTLVIKDPDLIKQMTVKEFDHFVNHRQIADAGADPFWNKNLFASRDERWRDLRSTLSPSFTSNKMRIMYKLIEECAQQFVEYFQNQNDDLVELEMKDTFSRYTNDVIATTAFGVTCDSLKDKTNKFYLMGKDASDFGGWRILKFFAYGISPTLARLLRVKVIPSAVSDYFSKIIEETVQARKEQHIVRPDMIHLLLEAQKGRQHHDEEVKVSEGFSSVSESDLTKNRRKQEITLEDITSQAFVFFLAGFETISTLLTFAFYELAVNQDVQDRLREEIQSVTEELTYETLLGMKYLDMVVSEALRKWPAAVLTDREVSKEFTIQPTAPGEKPLLLEKGIVCWLPMFAIHRDPRFYPEPEKFDPERFSDENKHKINPTMYMPFGAGPRNCIGSRFALLEAKLIMFHLLKKFQVVTVGKTPDPLVLDKNYWQSKGIKYIKPKFLLGSLSILRSKSFAETVLDIYNEFPEERYHGMYQFLLPTLVIKDPDLVKQITVREFDQFVNRRQLINAESDAFWSRNLFASRDERWRDLRSTLSPSFTSSKMRIMYTLMEECAQQFVQYFQTKTDDVVELEMKDTFSRYANDVIATTAFGVKCDSLKDKDEFYRMGQDATNFEGWRMLKFFVLCISPKLTQLLKVKVIPPRVSDYFSKIIEETLRTRKEKQIVRPDMIHLLMEAQKGRQHHDEEVKVSEGFSSVSDSELTKNRRKQEITVEDITAQAFIFFLAGFETTSTLLTFTCYELAIDQDVQNRLREEIQSVSAKPTYESLLGMKYLDKVVSEALRKWPSAVITDREVSKEFTIQPTEPGEKPLLLEKGIVCWLPMFAMHRDPRFYPDPEKFDPERFNDENKHKINPAMYMPFGAGPRNCIGSRFALLEAKLILFHIFKNFEVVTVERMPVPLVLDKDRITLTAKVAPLHVMFLLFGLLIPFLGITWTIWITLLVAAIVFTYRHIRKQQRYWQSKGIKHIKPRFLLGAMSIIRSKSFAETVLDIYNEFPEERYHGVYQFLLPTLVIKDPDLIKQITVKEFDKLVNRRQAVKAEADPFWSKNLFASRDERWRDLRSTLSPSFTSSKMRIMYTLVEECAQQFVQYFQNKSEDVVELEMKDTFSRYANDVIATTAFGVKCDSLKGKENEFYRMGKDATNFGGWRMLKFFIFGISSRLAQLLRVKVIPPRVSDYFSKIIEETIRTRTEKQIERPDMIHLLLEAQKGRQHLDEEIKVSEGFSSVSESEVIKNQRKQEITVEDITAQAFIFFLAGFETISTVLAFTFYELAVDQDVQNRLRDEIQSISAKHTYESLLGMKYLDMVVSEALRKWPSAVVTDREVSKEFTIQPTEPGEKPLVLDKGILCWLPMFAIHRDPRFYPDPEKFDPERFNDENKDKINPTMYMPFGAGPRNCIGSRFALLEMKLILFHVLKNFEVVPVERTPIPLVLDKDQINLNAKGGMWLGLKKIK</sequence>
<dbReference type="GO" id="GO:0005789">
    <property type="term" value="C:endoplasmic reticulum membrane"/>
    <property type="evidence" value="ECO:0007669"/>
    <property type="project" value="UniProtKB-SubCell"/>
</dbReference>
<dbReference type="GO" id="GO:0020037">
    <property type="term" value="F:heme binding"/>
    <property type="evidence" value="ECO:0007669"/>
    <property type="project" value="InterPro"/>
</dbReference>
<evidence type="ECO:0000256" key="10">
    <source>
        <dbReference type="ARBA" id="ARBA00023004"/>
    </source>
</evidence>
<dbReference type="SMR" id="A0A8J6LEJ9"/>
<dbReference type="InterPro" id="IPR002401">
    <property type="entry name" value="Cyt_P450_E_grp-I"/>
</dbReference>
<evidence type="ECO:0000256" key="5">
    <source>
        <dbReference type="ARBA" id="ARBA00022617"/>
    </source>
</evidence>
<organism evidence="15 16">
    <name type="scientific">Tenebrio molitor</name>
    <name type="common">Yellow mealworm beetle</name>
    <dbReference type="NCBI Taxonomy" id="7067"/>
    <lineage>
        <taxon>Eukaryota</taxon>
        <taxon>Metazoa</taxon>
        <taxon>Ecdysozoa</taxon>
        <taxon>Arthropoda</taxon>
        <taxon>Hexapoda</taxon>
        <taxon>Insecta</taxon>
        <taxon>Pterygota</taxon>
        <taxon>Neoptera</taxon>
        <taxon>Endopterygota</taxon>
        <taxon>Coleoptera</taxon>
        <taxon>Polyphaga</taxon>
        <taxon>Cucujiformia</taxon>
        <taxon>Tenebrionidae</taxon>
        <taxon>Tenebrio</taxon>
    </lineage>
</organism>
<keyword evidence="10 13" id="KW-0408">Iron</keyword>
<feature type="transmembrane region" description="Helical" evidence="14">
    <location>
        <begin position="1480"/>
        <end position="1513"/>
    </location>
</feature>
<keyword evidence="14" id="KW-0812">Transmembrane</keyword>
<dbReference type="PRINTS" id="PR00463">
    <property type="entry name" value="EP450I"/>
</dbReference>
<keyword evidence="14" id="KW-1133">Transmembrane helix</keyword>
<dbReference type="EMBL" id="JABDTM020027818">
    <property type="protein sequence ID" value="KAH0809931.1"/>
    <property type="molecule type" value="Genomic_DNA"/>
</dbReference>
<evidence type="ECO:0008006" key="17">
    <source>
        <dbReference type="Google" id="ProtNLM"/>
    </source>
</evidence>
<keyword evidence="12 14" id="KW-0472">Membrane</keyword>
<evidence type="ECO:0000256" key="1">
    <source>
        <dbReference type="ARBA" id="ARBA00001971"/>
    </source>
</evidence>
<keyword evidence="6 13" id="KW-0479">Metal-binding</keyword>
<evidence type="ECO:0000256" key="3">
    <source>
        <dbReference type="ARBA" id="ARBA00004406"/>
    </source>
</evidence>
<evidence type="ECO:0000256" key="2">
    <source>
        <dbReference type="ARBA" id="ARBA00004174"/>
    </source>
</evidence>
<reference evidence="15" key="2">
    <citation type="submission" date="2021-08" db="EMBL/GenBank/DDBJ databases">
        <authorList>
            <person name="Eriksson T."/>
        </authorList>
    </citation>
    <scope>NUCLEOTIDE SEQUENCE</scope>
    <source>
        <strain evidence="15">Stoneville</strain>
        <tissue evidence="15">Whole head</tissue>
    </source>
</reference>
<protein>
    <recommendedName>
        <fullName evidence="17">Cytochrome P450 monooxygenase</fullName>
    </recommendedName>
</protein>
<evidence type="ECO:0000313" key="15">
    <source>
        <dbReference type="EMBL" id="KAH0809931.1"/>
    </source>
</evidence>
<evidence type="ECO:0000256" key="4">
    <source>
        <dbReference type="ARBA" id="ARBA00010617"/>
    </source>
</evidence>
<evidence type="ECO:0000256" key="9">
    <source>
        <dbReference type="ARBA" id="ARBA00023002"/>
    </source>
</evidence>
<dbReference type="GO" id="GO:0004497">
    <property type="term" value="F:monooxygenase activity"/>
    <property type="evidence" value="ECO:0007669"/>
    <property type="project" value="UniProtKB-KW"/>
</dbReference>
<evidence type="ECO:0000313" key="16">
    <source>
        <dbReference type="Proteomes" id="UP000719412"/>
    </source>
</evidence>
<dbReference type="PANTHER" id="PTHR24292:SF54">
    <property type="entry name" value="CYP9F3-RELATED"/>
    <property type="match status" value="1"/>
</dbReference>
<evidence type="ECO:0000256" key="13">
    <source>
        <dbReference type="PIRSR" id="PIRSR602401-1"/>
    </source>
</evidence>
<comment type="cofactor">
    <cofactor evidence="1 13">
        <name>heme</name>
        <dbReference type="ChEBI" id="CHEBI:30413"/>
    </cofactor>
</comment>
<reference evidence="15" key="1">
    <citation type="journal article" date="2020" name="J Insects Food Feed">
        <title>The yellow mealworm (Tenebrio molitor) genome: a resource for the emerging insects as food and feed industry.</title>
        <authorList>
            <person name="Eriksson T."/>
            <person name="Andere A."/>
            <person name="Kelstrup H."/>
            <person name="Emery V."/>
            <person name="Picard C."/>
        </authorList>
    </citation>
    <scope>NUCLEOTIDE SEQUENCE</scope>
    <source>
        <strain evidence="15">Stoneville</strain>
        <tissue evidence="15">Whole head</tissue>
    </source>
</reference>
<dbReference type="FunFam" id="1.10.630.10:FF:000042">
    <property type="entry name" value="Cytochrome P450"/>
    <property type="match status" value="4"/>
</dbReference>
<keyword evidence="8" id="KW-0492">Microsome</keyword>